<name>A0A6B0GQA0_9EURY</name>
<dbReference type="InterPro" id="IPR021516">
    <property type="entry name" value="DUF3179"/>
</dbReference>
<dbReference type="RefSeq" id="WP_158205438.1">
    <property type="nucleotide sequence ID" value="NZ_WSZK01000026.1"/>
</dbReference>
<reference evidence="1 2" key="1">
    <citation type="submission" date="2019-12" db="EMBL/GenBank/DDBJ databases">
        <title>Halocatena pleomorpha gen. nov. sp. nov., an extremely halophilic archaeon of family Halobacteriaceae isolated from saltpan soil.</title>
        <authorList>
            <person name="Pal Y."/>
            <person name="Verma A."/>
            <person name="Krishnamurthi S."/>
            <person name="Kumar P."/>
        </authorList>
    </citation>
    <scope>NUCLEOTIDE SEQUENCE [LARGE SCALE GENOMIC DNA]</scope>
    <source>
        <strain evidence="1 2">JCM 16495</strain>
    </source>
</reference>
<evidence type="ECO:0000313" key="1">
    <source>
        <dbReference type="EMBL" id="MWG35769.1"/>
    </source>
</evidence>
<evidence type="ECO:0000313" key="2">
    <source>
        <dbReference type="Proteomes" id="UP000451471"/>
    </source>
</evidence>
<dbReference type="AlphaFoldDB" id="A0A6B0GQA0"/>
<keyword evidence="2" id="KW-1185">Reference proteome</keyword>
<dbReference type="PROSITE" id="PS51257">
    <property type="entry name" value="PROKAR_LIPOPROTEIN"/>
    <property type="match status" value="1"/>
</dbReference>
<sequence>MNRRTFLAATGVALGALAGCLGAGRESEGGSGPPSTDAPLPLAHSPALLREHTVSGGPGKDGIPAIDEPRFVDATAPALDDGDVVFGVEIDGDARAYPQDVLVWHEIVNDTVGGRPVSVTYCPLTGTALGFERGDTSFGVSGDLVNSNLVMYDRATDSRWPQVVATAIDGPLEGDSLRQFPVVWTTWGRWRTAYPDTDVLSTDTGYVRNYDDDPYGGYNPTTGYYASSGTLFAPLHEDDRFEPKVPFLVTRGPSSEATDRPSVAVHKATLRERGVLAAGRSLAVSDPTLDTGYLYRTGPDTPDPGAFSWTDGRVRGPDGTYAPSAVPLPATTTFDAMWFAWVGFYPETEVHA</sequence>
<dbReference type="OrthoDB" id="2731at2157"/>
<organism evidence="1 2">
    <name type="scientific">Halomarina oriensis</name>
    <dbReference type="NCBI Taxonomy" id="671145"/>
    <lineage>
        <taxon>Archaea</taxon>
        <taxon>Methanobacteriati</taxon>
        <taxon>Methanobacteriota</taxon>
        <taxon>Stenosarchaea group</taxon>
        <taxon>Halobacteria</taxon>
        <taxon>Halobacteriales</taxon>
        <taxon>Natronomonadaceae</taxon>
        <taxon>Halomarina</taxon>
    </lineage>
</organism>
<dbReference type="Pfam" id="PF11376">
    <property type="entry name" value="DUF3179"/>
    <property type="match status" value="1"/>
</dbReference>
<comment type="caution">
    <text evidence="1">The sequence shown here is derived from an EMBL/GenBank/DDBJ whole genome shotgun (WGS) entry which is preliminary data.</text>
</comment>
<gene>
    <name evidence="1" type="ORF">GQS65_14965</name>
</gene>
<proteinExistence type="predicted"/>
<protein>
    <submittedName>
        <fullName evidence="1">DUF3179 domain-containing protein</fullName>
    </submittedName>
</protein>
<dbReference type="Proteomes" id="UP000451471">
    <property type="component" value="Unassembled WGS sequence"/>
</dbReference>
<accession>A0A6B0GQA0</accession>
<dbReference type="EMBL" id="WSZK01000026">
    <property type="protein sequence ID" value="MWG35769.1"/>
    <property type="molecule type" value="Genomic_DNA"/>
</dbReference>